<evidence type="ECO:0000313" key="2">
    <source>
        <dbReference type="Proteomes" id="UP000271603"/>
    </source>
</evidence>
<dbReference type="AlphaFoldDB" id="A0A3S4FVM6"/>
<reference evidence="1 2" key="1">
    <citation type="submission" date="2018-12" db="EMBL/GenBank/DDBJ databases">
        <authorList>
            <consortium name="Pathogen Informatics"/>
        </authorList>
    </citation>
    <scope>NUCLEOTIDE SEQUENCE [LARGE SCALE GENOMIC DNA]</scope>
    <source>
        <strain evidence="1 2">NCTC9419</strain>
    </source>
</reference>
<dbReference type="Proteomes" id="UP000271603">
    <property type="component" value="Chromosome"/>
</dbReference>
<accession>A0A3S4FVM6</accession>
<organism evidence="1 2">
    <name type="scientific">Serratia rubidaea</name>
    <name type="common">Serratia marinorubra</name>
    <dbReference type="NCBI Taxonomy" id="61652"/>
    <lineage>
        <taxon>Bacteria</taxon>
        <taxon>Pseudomonadati</taxon>
        <taxon>Pseudomonadota</taxon>
        <taxon>Gammaproteobacteria</taxon>
        <taxon>Enterobacterales</taxon>
        <taxon>Yersiniaceae</taxon>
        <taxon>Serratia</taxon>
    </lineage>
</organism>
<proteinExistence type="predicted"/>
<protein>
    <submittedName>
        <fullName evidence="1">Uncharacterized protein</fullName>
    </submittedName>
</protein>
<evidence type="ECO:0000313" key="1">
    <source>
        <dbReference type="EMBL" id="VEA73375.1"/>
    </source>
</evidence>
<name>A0A3S4FVM6_SERRU</name>
<dbReference type="EMBL" id="LR134155">
    <property type="protein sequence ID" value="VEA73375.1"/>
    <property type="molecule type" value="Genomic_DNA"/>
</dbReference>
<gene>
    <name evidence="1" type="ORF">NCTC9419_05004</name>
</gene>
<sequence>MLTDDAVKFFGNKRNSRRRQVCHKHLCLAGGNEYLSDALLVLIA</sequence>